<sequence>MTETRDDPLIPRRLTDPRPVVTIGTLAWLVTTAVVLAAGDRWHEALPICLAGLAVGALGFALFLVQRAAARRGSRGAQRGLS</sequence>
<feature type="transmembrane region" description="Helical" evidence="1">
    <location>
        <begin position="20"/>
        <end position="39"/>
    </location>
</feature>
<protein>
    <recommendedName>
        <fullName evidence="4">DUF2530 domain-containing protein</fullName>
    </recommendedName>
</protein>
<organism evidence="2 3">
    <name type="scientific">Rhodococcus maanshanensis</name>
    <dbReference type="NCBI Taxonomy" id="183556"/>
    <lineage>
        <taxon>Bacteria</taxon>
        <taxon>Bacillati</taxon>
        <taxon>Actinomycetota</taxon>
        <taxon>Actinomycetes</taxon>
        <taxon>Mycobacteriales</taxon>
        <taxon>Nocardiaceae</taxon>
        <taxon>Rhodococcus</taxon>
    </lineage>
</organism>
<evidence type="ECO:0000313" key="2">
    <source>
        <dbReference type="EMBL" id="SEL27796.1"/>
    </source>
</evidence>
<dbReference type="EMBL" id="FOAW01000007">
    <property type="protein sequence ID" value="SEL27796.1"/>
    <property type="molecule type" value="Genomic_DNA"/>
</dbReference>
<dbReference type="Proteomes" id="UP000198677">
    <property type="component" value="Unassembled WGS sequence"/>
</dbReference>
<dbReference type="AlphaFoldDB" id="A0A1H7NWK0"/>
<reference evidence="3" key="1">
    <citation type="submission" date="2016-10" db="EMBL/GenBank/DDBJ databases">
        <authorList>
            <person name="Varghese N."/>
            <person name="Submissions S."/>
        </authorList>
    </citation>
    <scope>NUCLEOTIDE SEQUENCE [LARGE SCALE GENOMIC DNA]</scope>
    <source>
        <strain evidence="3">DSM 44675</strain>
    </source>
</reference>
<proteinExistence type="predicted"/>
<keyword evidence="3" id="KW-1185">Reference proteome</keyword>
<keyword evidence="1" id="KW-0812">Transmembrane</keyword>
<evidence type="ECO:0008006" key="4">
    <source>
        <dbReference type="Google" id="ProtNLM"/>
    </source>
</evidence>
<name>A0A1H7NWK0_9NOCA</name>
<keyword evidence="1" id="KW-1133">Transmembrane helix</keyword>
<evidence type="ECO:0000256" key="1">
    <source>
        <dbReference type="SAM" id="Phobius"/>
    </source>
</evidence>
<dbReference type="InterPro" id="IPR019681">
    <property type="entry name" value="DUF2530"/>
</dbReference>
<dbReference type="Pfam" id="PF10745">
    <property type="entry name" value="DUF2530"/>
    <property type="match status" value="1"/>
</dbReference>
<dbReference type="RefSeq" id="WP_072751462.1">
    <property type="nucleotide sequence ID" value="NZ_FOAW01000007.1"/>
</dbReference>
<feature type="transmembrane region" description="Helical" evidence="1">
    <location>
        <begin position="45"/>
        <end position="65"/>
    </location>
</feature>
<keyword evidence="1" id="KW-0472">Membrane</keyword>
<accession>A0A1H7NWK0</accession>
<gene>
    <name evidence="2" type="ORF">SAMN05444583_107168</name>
</gene>
<evidence type="ECO:0000313" key="3">
    <source>
        <dbReference type="Proteomes" id="UP000198677"/>
    </source>
</evidence>